<reference evidence="11" key="1">
    <citation type="submission" date="2015-07" db="EMBL/GenBank/DDBJ databases">
        <title>Transcriptome Assembly of Anthurium amnicola.</title>
        <authorList>
            <person name="Suzuki J."/>
        </authorList>
    </citation>
    <scope>NUCLEOTIDE SEQUENCE</scope>
</reference>
<dbReference type="SMART" id="SM00415">
    <property type="entry name" value="HSF"/>
    <property type="match status" value="1"/>
</dbReference>
<dbReference type="FunFam" id="1.10.10.10:FF:000037">
    <property type="entry name" value="Heat stress transcription factor B-4"/>
    <property type="match status" value="1"/>
</dbReference>
<dbReference type="GO" id="GO:0000978">
    <property type="term" value="F:RNA polymerase II cis-regulatory region sequence-specific DNA binding"/>
    <property type="evidence" value="ECO:0007669"/>
    <property type="project" value="TreeGrafter"/>
</dbReference>
<keyword evidence="3" id="KW-0597">Phosphoprotein</keyword>
<evidence type="ECO:0000256" key="8">
    <source>
        <dbReference type="ARBA" id="ARBA00023242"/>
    </source>
</evidence>
<evidence type="ECO:0000256" key="6">
    <source>
        <dbReference type="ARBA" id="ARBA00023125"/>
    </source>
</evidence>
<dbReference type="InterPro" id="IPR000232">
    <property type="entry name" value="HSF_DNA-bd"/>
</dbReference>
<dbReference type="SUPFAM" id="SSF46785">
    <property type="entry name" value="Winged helix' DNA-binding domain"/>
    <property type="match status" value="1"/>
</dbReference>
<evidence type="ECO:0000313" key="11">
    <source>
        <dbReference type="EMBL" id="JAT55279.1"/>
    </source>
</evidence>
<keyword evidence="5" id="KW-0346">Stress response</keyword>
<dbReference type="EMBL" id="GDJX01012657">
    <property type="protein sequence ID" value="JAT55279.1"/>
    <property type="molecule type" value="Transcribed_RNA"/>
</dbReference>
<dbReference type="InterPro" id="IPR036390">
    <property type="entry name" value="WH_DNA-bd_sf"/>
</dbReference>
<dbReference type="PANTHER" id="PTHR10015">
    <property type="entry name" value="HEAT SHOCK TRANSCRIPTION FACTOR"/>
    <property type="match status" value="1"/>
</dbReference>
<evidence type="ECO:0000256" key="1">
    <source>
        <dbReference type="ARBA" id="ARBA00004123"/>
    </source>
</evidence>
<evidence type="ECO:0000256" key="4">
    <source>
        <dbReference type="ARBA" id="ARBA00023015"/>
    </source>
</evidence>
<comment type="subunit">
    <text evidence="2">Homotrimer.</text>
</comment>
<dbReference type="Pfam" id="PF00447">
    <property type="entry name" value="HSF_DNA-bind"/>
    <property type="match status" value="1"/>
</dbReference>
<name>A0A1D1YKW8_9ARAE</name>
<dbReference type="GO" id="GO:0006357">
    <property type="term" value="P:regulation of transcription by RNA polymerase II"/>
    <property type="evidence" value="ECO:0007669"/>
    <property type="project" value="TreeGrafter"/>
</dbReference>
<dbReference type="AlphaFoldDB" id="A0A1D1YKW8"/>
<dbReference type="InterPro" id="IPR036388">
    <property type="entry name" value="WH-like_DNA-bd_sf"/>
</dbReference>
<organism evidence="11">
    <name type="scientific">Anthurium amnicola</name>
    <dbReference type="NCBI Taxonomy" id="1678845"/>
    <lineage>
        <taxon>Eukaryota</taxon>
        <taxon>Viridiplantae</taxon>
        <taxon>Streptophyta</taxon>
        <taxon>Embryophyta</taxon>
        <taxon>Tracheophyta</taxon>
        <taxon>Spermatophyta</taxon>
        <taxon>Magnoliopsida</taxon>
        <taxon>Liliopsida</taxon>
        <taxon>Araceae</taxon>
        <taxon>Pothoideae</taxon>
        <taxon>Potheae</taxon>
        <taxon>Anthurium</taxon>
    </lineage>
</organism>
<dbReference type="GO" id="GO:0003700">
    <property type="term" value="F:DNA-binding transcription factor activity"/>
    <property type="evidence" value="ECO:0007669"/>
    <property type="project" value="InterPro"/>
</dbReference>
<gene>
    <name evidence="11" type="primary">HSFB4_5</name>
    <name evidence="11" type="ORF">g.44225</name>
</gene>
<keyword evidence="4" id="KW-0805">Transcription regulation</keyword>
<accession>A0A1D1YKW8</accession>
<keyword evidence="7" id="KW-0804">Transcription</keyword>
<feature type="domain" description="HSF-type DNA-binding" evidence="10">
    <location>
        <begin position="41"/>
        <end position="134"/>
    </location>
</feature>
<comment type="similarity">
    <text evidence="9">Belongs to the HSF family.</text>
</comment>
<evidence type="ECO:0000256" key="2">
    <source>
        <dbReference type="ARBA" id="ARBA00011233"/>
    </source>
</evidence>
<proteinExistence type="inferred from homology"/>
<comment type="subcellular location">
    <subcellularLocation>
        <location evidence="1">Nucleus</location>
    </subcellularLocation>
</comment>
<evidence type="ECO:0000256" key="9">
    <source>
        <dbReference type="RuleBase" id="RU004020"/>
    </source>
</evidence>
<dbReference type="GO" id="GO:0005634">
    <property type="term" value="C:nucleus"/>
    <property type="evidence" value="ECO:0007669"/>
    <property type="project" value="UniProtKB-SubCell"/>
</dbReference>
<evidence type="ECO:0000259" key="10">
    <source>
        <dbReference type="SMART" id="SM00415"/>
    </source>
</evidence>
<evidence type="ECO:0000256" key="7">
    <source>
        <dbReference type="ARBA" id="ARBA00023163"/>
    </source>
</evidence>
<dbReference type="Gene3D" id="1.10.10.10">
    <property type="entry name" value="Winged helix-like DNA-binding domain superfamily/Winged helix DNA-binding domain"/>
    <property type="match status" value="1"/>
</dbReference>
<evidence type="ECO:0000256" key="3">
    <source>
        <dbReference type="ARBA" id="ARBA00022553"/>
    </source>
</evidence>
<dbReference type="PRINTS" id="PR00056">
    <property type="entry name" value="HSFDOMAIN"/>
</dbReference>
<evidence type="ECO:0000256" key="5">
    <source>
        <dbReference type="ARBA" id="ARBA00023016"/>
    </source>
</evidence>
<sequence>MHEFLWWAFRSKQMEEKSCMVDAGKRRDEQGVSQLQRAGKCLPPFLSKTYELVDRSGAEHVVSWNEEGTAFVVWLPEDLSQFLLPKYFKHCNFSSFIRQLNTYGFRKSASDRWEFRHEKFQKGKAHLLGEITRRKCEPSIYPSHLKAREKGTVIEDSHLLEENKILQRENSELLLQIARYKALQSELMNSLPQFMASNKKARLLS</sequence>
<keyword evidence="6" id="KW-0238">DNA-binding</keyword>
<protein>
    <submittedName>
        <fullName evidence="11">Heat stress transcription factor B-4</fullName>
    </submittedName>
</protein>
<keyword evidence="8" id="KW-0539">Nucleus</keyword>
<dbReference type="PANTHER" id="PTHR10015:SF308">
    <property type="entry name" value="HSF-TYPE DNA-BINDING DOMAIN-CONTAINING PROTEIN"/>
    <property type="match status" value="1"/>
</dbReference>